<dbReference type="Proteomes" id="UP000255326">
    <property type="component" value="Unassembled WGS sequence"/>
</dbReference>
<dbReference type="InterPro" id="IPR025177">
    <property type="entry name" value="MciZ"/>
</dbReference>
<sequence>MKVYITEKGVVIAGKAWEIKHYLKLQQKRFPLVADWINELSKQS</sequence>
<evidence type="ECO:0000313" key="2">
    <source>
        <dbReference type="Proteomes" id="UP000255326"/>
    </source>
</evidence>
<organism evidence="1 2">
    <name type="scientific">Falsibacillus pallidus</name>
    <dbReference type="NCBI Taxonomy" id="493781"/>
    <lineage>
        <taxon>Bacteria</taxon>
        <taxon>Bacillati</taxon>
        <taxon>Bacillota</taxon>
        <taxon>Bacilli</taxon>
        <taxon>Bacillales</taxon>
        <taxon>Bacillaceae</taxon>
        <taxon>Falsibacillus</taxon>
    </lineage>
</organism>
<keyword evidence="2" id="KW-1185">Reference proteome</keyword>
<dbReference type="EMBL" id="QQAY01000009">
    <property type="protein sequence ID" value="RDI41261.1"/>
    <property type="molecule type" value="Genomic_DNA"/>
</dbReference>
<proteinExistence type="predicted"/>
<evidence type="ECO:0000313" key="1">
    <source>
        <dbReference type="EMBL" id="RDI41261.1"/>
    </source>
</evidence>
<accession>A0A370GC17</accession>
<protein>
    <submittedName>
        <fullName evidence="1">Uncharacterized protein DUF3936</fullName>
    </submittedName>
</protein>
<dbReference type="RefSeq" id="WP_114746240.1">
    <property type="nucleotide sequence ID" value="NZ_QQAY01000009.1"/>
</dbReference>
<name>A0A370GC17_9BACI</name>
<reference evidence="1 2" key="1">
    <citation type="submission" date="2018-07" db="EMBL/GenBank/DDBJ databases">
        <title>Genomic Encyclopedia of Type Strains, Phase IV (KMG-IV): sequencing the most valuable type-strain genomes for metagenomic binning, comparative biology and taxonomic classification.</title>
        <authorList>
            <person name="Goeker M."/>
        </authorList>
    </citation>
    <scope>NUCLEOTIDE SEQUENCE [LARGE SCALE GENOMIC DNA]</scope>
    <source>
        <strain evidence="1 2">DSM 25281</strain>
    </source>
</reference>
<dbReference type="AlphaFoldDB" id="A0A370GC17"/>
<gene>
    <name evidence="1" type="ORF">DFR59_109107</name>
</gene>
<comment type="caution">
    <text evidence="1">The sequence shown here is derived from an EMBL/GenBank/DDBJ whole genome shotgun (WGS) entry which is preliminary data.</text>
</comment>
<dbReference type="Pfam" id="PF13072">
    <property type="entry name" value="MciZ"/>
    <property type="match status" value="1"/>
</dbReference>
<dbReference type="OrthoDB" id="2990038at2"/>